<proteinExistence type="predicted"/>
<name>A0A133XLF2_9RHOO</name>
<comment type="caution">
    <text evidence="2">The sequence shown here is derived from an EMBL/GenBank/DDBJ whole genome shotgun (WGS) entry which is preliminary data.</text>
</comment>
<dbReference type="Proteomes" id="UP000070186">
    <property type="component" value="Unassembled WGS sequence"/>
</dbReference>
<dbReference type="NCBIfam" id="TIGR00778">
    <property type="entry name" value="ahpD_dom"/>
    <property type="match status" value="1"/>
</dbReference>
<reference evidence="2 3" key="1">
    <citation type="submission" date="2015-12" db="EMBL/GenBank/DDBJ databases">
        <title>Nitrous oxide reduction kinetics distinguish bacteria harboring typical versus atypical NosZ.</title>
        <authorList>
            <person name="Yoon S."/>
            <person name="Nissen S."/>
            <person name="Park D."/>
            <person name="Sanford R.A."/>
            <person name="Loeffler F.E."/>
        </authorList>
    </citation>
    <scope>NUCLEOTIDE SEQUENCE [LARGE SCALE GENOMIC DNA]</scope>
    <source>
        <strain evidence="2 3">ATCC BAA-841</strain>
    </source>
</reference>
<dbReference type="GO" id="GO:0051920">
    <property type="term" value="F:peroxiredoxin activity"/>
    <property type="evidence" value="ECO:0007669"/>
    <property type="project" value="InterPro"/>
</dbReference>
<dbReference type="Gene3D" id="1.20.1290.10">
    <property type="entry name" value="AhpD-like"/>
    <property type="match status" value="1"/>
</dbReference>
<dbReference type="PANTHER" id="PTHR34846">
    <property type="entry name" value="4-CARBOXYMUCONOLACTONE DECARBOXYLASE FAMILY PROTEIN (AFU_ORTHOLOGUE AFUA_6G11590)"/>
    <property type="match status" value="1"/>
</dbReference>
<keyword evidence="3" id="KW-1185">Reference proteome</keyword>
<protein>
    <submittedName>
        <fullName evidence="2">Alkylhydroperoxidase</fullName>
    </submittedName>
</protein>
<dbReference type="STRING" id="281362.AT959_05275"/>
<keyword evidence="2" id="KW-0560">Oxidoreductase</keyword>
<dbReference type="AlphaFoldDB" id="A0A133XLF2"/>
<sequence length="149" mass="16458">MEQRFDVSKLIPDGYKAMYGVHTYVQNSGMDLGLLELIRLRISQINGCAFCVAMHVPLGRKFGLSEHQIHLLATWKEAPVFSAKERAALAWAEAVTVLVSQDVPDAIYAALQSHFSAEEIAKLTFCIAEINAWNRLMVASRTPPAIADA</sequence>
<evidence type="ECO:0000313" key="2">
    <source>
        <dbReference type="EMBL" id="KXB31765.1"/>
    </source>
</evidence>
<dbReference type="PANTHER" id="PTHR34846:SF10">
    <property type="entry name" value="CYTOPLASMIC PROTEIN"/>
    <property type="match status" value="1"/>
</dbReference>
<organism evidence="2 3">
    <name type="scientific">Dechloromonas denitrificans</name>
    <dbReference type="NCBI Taxonomy" id="281362"/>
    <lineage>
        <taxon>Bacteria</taxon>
        <taxon>Pseudomonadati</taxon>
        <taxon>Pseudomonadota</taxon>
        <taxon>Betaproteobacteria</taxon>
        <taxon>Rhodocyclales</taxon>
        <taxon>Azonexaceae</taxon>
        <taxon>Dechloromonas</taxon>
    </lineage>
</organism>
<dbReference type="SUPFAM" id="SSF69118">
    <property type="entry name" value="AhpD-like"/>
    <property type="match status" value="1"/>
</dbReference>
<evidence type="ECO:0000259" key="1">
    <source>
        <dbReference type="Pfam" id="PF02627"/>
    </source>
</evidence>
<evidence type="ECO:0000313" key="3">
    <source>
        <dbReference type="Proteomes" id="UP000070186"/>
    </source>
</evidence>
<dbReference type="InterPro" id="IPR003779">
    <property type="entry name" value="CMD-like"/>
</dbReference>
<accession>A0A133XLF2</accession>
<gene>
    <name evidence="2" type="ORF">AT959_05275</name>
</gene>
<feature type="domain" description="Carboxymuconolactone decarboxylase-like" evidence="1">
    <location>
        <begin position="12"/>
        <end position="94"/>
    </location>
</feature>
<keyword evidence="2" id="KW-0575">Peroxidase</keyword>
<dbReference type="InterPro" id="IPR004675">
    <property type="entry name" value="AhpD_core"/>
</dbReference>
<dbReference type="Pfam" id="PF02627">
    <property type="entry name" value="CMD"/>
    <property type="match status" value="1"/>
</dbReference>
<dbReference type="InterPro" id="IPR029032">
    <property type="entry name" value="AhpD-like"/>
</dbReference>
<dbReference type="EMBL" id="LODL01000010">
    <property type="protein sequence ID" value="KXB31765.1"/>
    <property type="molecule type" value="Genomic_DNA"/>
</dbReference>
<dbReference type="RefSeq" id="WP_066881331.1">
    <property type="nucleotide sequence ID" value="NZ_LODL01000010.1"/>
</dbReference>